<dbReference type="STRING" id="483218.BACPEC_01086"/>
<accession>B7AQX7</accession>
<evidence type="ECO:0000313" key="1">
    <source>
        <dbReference type="EMBL" id="EEC58099.1"/>
    </source>
</evidence>
<proteinExistence type="predicted"/>
<dbReference type="EMBL" id="ABVQ01000035">
    <property type="protein sequence ID" value="EEC58099.1"/>
    <property type="molecule type" value="Genomic_DNA"/>
</dbReference>
<gene>
    <name evidence="1" type="ORF">BACPEC_01086</name>
</gene>
<protein>
    <submittedName>
        <fullName evidence="1">Uncharacterized protein</fullName>
    </submittedName>
</protein>
<keyword evidence="2" id="KW-1185">Reference proteome</keyword>
<name>B7AQX7_9FIRM</name>
<reference evidence="1 2" key="2">
    <citation type="submission" date="2008-11" db="EMBL/GenBank/DDBJ databases">
        <authorList>
            <person name="Fulton L."/>
            <person name="Clifton S."/>
            <person name="Fulton B."/>
            <person name="Xu J."/>
            <person name="Minx P."/>
            <person name="Pepin K.H."/>
            <person name="Johnson M."/>
            <person name="Bhonagiri V."/>
            <person name="Nash W.E."/>
            <person name="Mardis E.R."/>
            <person name="Wilson R.K."/>
        </authorList>
    </citation>
    <scope>NUCLEOTIDE SEQUENCE [LARGE SCALE GENOMIC DNA]</scope>
    <source>
        <strain evidence="1 2">ATCC 43243</strain>
    </source>
</reference>
<comment type="caution">
    <text evidence="1">The sequence shown here is derived from an EMBL/GenBank/DDBJ whole genome shotgun (WGS) entry which is preliminary data.</text>
</comment>
<dbReference type="Proteomes" id="UP000003136">
    <property type="component" value="Unassembled WGS sequence"/>
</dbReference>
<dbReference type="HOGENOM" id="CLU_2803576_0_0_9"/>
<dbReference type="AlphaFoldDB" id="B7AQX7"/>
<sequence>MLTDSVEYITDSAPATERMIMMNRSVKQASQLIIKVSACLTNMMKMITAYTEEELMKEYLTAAECQR</sequence>
<evidence type="ECO:0000313" key="2">
    <source>
        <dbReference type="Proteomes" id="UP000003136"/>
    </source>
</evidence>
<reference evidence="1 2" key="1">
    <citation type="submission" date="2008-11" db="EMBL/GenBank/DDBJ databases">
        <title>Draft genome sequence of Bacteroides pectinophilus (ATCC 43243).</title>
        <authorList>
            <person name="Sudarsanam P."/>
            <person name="Ley R."/>
            <person name="Guruge J."/>
            <person name="Turnbaugh P.J."/>
            <person name="Mahowald M."/>
            <person name="Liep D."/>
            <person name="Gordon J."/>
        </authorList>
    </citation>
    <scope>NUCLEOTIDE SEQUENCE [LARGE SCALE GENOMIC DNA]</scope>
    <source>
        <strain evidence="1 2">ATCC 43243</strain>
    </source>
</reference>
<organism evidence="1 2">
    <name type="scientific">[Bacteroides] pectinophilus ATCC 43243</name>
    <dbReference type="NCBI Taxonomy" id="483218"/>
    <lineage>
        <taxon>Bacteria</taxon>
        <taxon>Bacillati</taxon>
        <taxon>Bacillota</taxon>
        <taxon>Clostridia</taxon>
        <taxon>Eubacteriales</taxon>
    </lineage>
</organism>